<dbReference type="AlphaFoldDB" id="A0A1N6YIW7"/>
<gene>
    <name evidence="2" type="ORF">SAMN05421546_2483</name>
</gene>
<dbReference type="EMBL" id="FTLW01000009">
    <property type="protein sequence ID" value="SIR14567.1"/>
    <property type="molecule type" value="Genomic_DNA"/>
</dbReference>
<keyword evidence="1" id="KW-1133">Transmembrane helix</keyword>
<name>A0A1N6YIW7_9GAMM</name>
<dbReference type="Proteomes" id="UP000241788">
    <property type="component" value="Unassembled WGS sequence"/>
</dbReference>
<evidence type="ECO:0000256" key="1">
    <source>
        <dbReference type="SAM" id="Phobius"/>
    </source>
</evidence>
<protein>
    <submittedName>
        <fullName evidence="2">Uncharacterized protein</fullName>
    </submittedName>
</protein>
<keyword evidence="1" id="KW-0472">Membrane</keyword>
<dbReference type="RefSeq" id="WP_076588675.1">
    <property type="nucleotide sequence ID" value="NZ_FTLW01000009.1"/>
</dbReference>
<feature type="transmembrane region" description="Helical" evidence="1">
    <location>
        <begin position="12"/>
        <end position="31"/>
    </location>
</feature>
<feature type="transmembrane region" description="Helical" evidence="1">
    <location>
        <begin position="43"/>
        <end position="62"/>
    </location>
</feature>
<organism evidence="2 3">
    <name type="scientific">Solilutibacter tolerans</name>
    <dbReference type="NCBI Taxonomy" id="1604334"/>
    <lineage>
        <taxon>Bacteria</taxon>
        <taxon>Pseudomonadati</taxon>
        <taxon>Pseudomonadota</taxon>
        <taxon>Gammaproteobacteria</taxon>
        <taxon>Lysobacterales</taxon>
        <taxon>Lysobacteraceae</taxon>
        <taxon>Solilutibacter</taxon>
    </lineage>
</organism>
<dbReference type="STRING" id="1604334.SAMN05421546_2483"/>
<keyword evidence="1" id="KW-0812">Transmembrane</keyword>
<proteinExistence type="predicted"/>
<sequence>MSTQSKIIDSRKAIRIIAGILALAGLIAIPFNLSEDIANNRNFRAFDLLKLAGVLYGIYLFGKFAITGKLELLSNVRLTNNSSQVSAEQKKDS</sequence>
<evidence type="ECO:0000313" key="3">
    <source>
        <dbReference type="Proteomes" id="UP000241788"/>
    </source>
</evidence>
<reference evidence="3" key="1">
    <citation type="submission" date="2017-01" db="EMBL/GenBank/DDBJ databases">
        <authorList>
            <person name="Varghese N."/>
            <person name="Submissions S."/>
        </authorList>
    </citation>
    <scope>NUCLEOTIDE SEQUENCE [LARGE SCALE GENOMIC DNA]</scope>
    <source>
        <strain evidence="3">UM1</strain>
    </source>
</reference>
<accession>A0A1N6YIW7</accession>
<keyword evidence="3" id="KW-1185">Reference proteome</keyword>
<evidence type="ECO:0000313" key="2">
    <source>
        <dbReference type="EMBL" id="SIR14567.1"/>
    </source>
</evidence>